<organism evidence="3 4">
    <name type="scientific">Monoraphidium neglectum</name>
    <dbReference type="NCBI Taxonomy" id="145388"/>
    <lineage>
        <taxon>Eukaryota</taxon>
        <taxon>Viridiplantae</taxon>
        <taxon>Chlorophyta</taxon>
        <taxon>core chlorophytes</taxon>
        <taxon>Chlorophyceae</taxon>
        <taxon>CS clade</taxon>
        <taxon>Sphaeropleales</taxon>
        <taxon>Selenastraceae</taxon>
        <taxon>Monoraphidium</taxon>
    </lineage>
</organism>
<dbReference type="Gene3D" id="3.40.525.10">
    <property type="entry name" value="CRAL-TRIO lipid binding domain"/>
    <property type="match status" value="1"/>
</dbReference>
<reference evidence="3 4" key="1">
    <citation type="journal article" date="2013" name="BMC Genomics">
        <title>Reconstruction of the lipid metabolism for the microalga Monoraphidium neglectum from its genome sequence reveals characteristics suitable for biofuel production.</title>
        <authorList>
            <person name="Bogen C."/>
            <person name="Al-Dilaimi A."/>
            <person name="Albersmeier A."/>
            <person name="Wichmann J."/>
            <person name="Grundmann M."/>
            <person name="Rupp O."/>
            <person name="Lauersen K.J."/>
            <person name="Blifernez-Klassen O."/>
            <person name="Kalinowski J."/>
            <person name="Goesmann A."/>
            <person name="Mussgnug J.H."/>
            <person name="Kruse O."/>
        </authorList>
    </citation>
    <scope>NUCLEOTIDE SEQUENCE [LARGE SCALE GENOMIC DNA]</scope>
    <source>
        <strain evidence="3 4">SAG 48.87</strain>
    </source>
</reference>
<dbReference type="Proteomes" id="UP000054498">
    <property type="component" value="Unassembled WGS sequence"/>
</dbReference>
<dbReference type="PANTHER" id="PTHR45657:SF1">
    <property type="entry name" value="CRAL-TRIO DOMAIN-CONTAINING PROTEIN YKL091C-RELATED"/>
    <property type="match status" value="1"/>
</dbReference>
<dbReference type="InterPro" id="IPR051026">
    <property type="entry name" value="PI/PC_transfer"/>
</dbReference>
<dbReference type="GeneID" id="25730043"/>
<evidence type="ECO:0000313" key="3">
    <source>
        <dbReference type="EMBL" id="KIY95303.1"/>
    </source>
</evidence>
<feature type="compositionally biased region" description="Polar residues" evidence="2">
    <location>
        <begin position="122"/>
        <end position="133"/>
    </location>
</feature>
<dbReference type="RefSeq" id="XP_013894323.1">
    <property type="nucleotide sequence ID" value="XM_014038869.1"/>
</dbReference>
<keyword evidence="1" id="KW-0175">Coiled coil</keyword>
<name>A0A0D2KHL3_9CHLO</name>
<evidence type="ECO:0000313" key="4">
    <source>
        <dbReference type="Proteomes" id="UP000054498"/>
    </source>
</evidence>
<dbReference type="AlphaFoldDB" id="A0A0D2KHL3"/>
<evidence type="ECO:0000256" key="2">
    <source>
        <dbReference type="SAM" id="MobiDB-lite"/>
    </source>
</evidence>
<dbReference type="KEGG" id="mng:MNEG_12659"/>
<proteinExistence type="predicted"/>
<protein>
    <submittedName>
        <fullName evidence="3">Uncharacterized protein</fullName>
    </submittedName>
</protein>
<keyword evidence="4" id="KW-1185">Reference proteome</keyword>
<dbReference type="PANTHER" id="PTHR45657">
    <property type="entry name" value="CRAL-TRIO DOMAIN-CONTAINING PROTEIN YKL091C-RELATED"/>
    <property type="match status" value="1"/>
</dbReference>
<evidence type="ECO:0000256" key="1">
    <source>
        <dbReference type="SAM" id="Coils"/>
    </source>
</evidence>
<dbReference type="OrthoDB" id="275278at2759"/>
<feature type="region of interest" description="Disordered" evidence="2">
    <location>
        <begin position="112"/>
        <end position="152"/>
    </location>
</feature>
<feature type="coiled-coil region" evidence="1">
    <location>
        <begin position="585"/>
        <end position="619"/>
    </location>
</feature>
<dbReference type="SUPFAM" id="SSF52087">
    <property type="entry name" value="CRAL/TRIO domain"/>
    <property type="match status" value="1"/>
</dbReference>
<sequence>MLNPRTLNKIQICQTNYTADLLEWVDPENLPAWLGGRSKGTLLDDVGPWSDPEVLHRLEADLPAAGRALRALRHSAATNLAEEGEEDGYQSPRSEASFVSVVSTNSSINQTSSLVEAGSGPSLPQQLSFTSGQDKGRAASAPSPLQQQGPAAAAAAAAAAHGAAARAQSQGAADTREGAEAAARGSFDQAAILAAAAAARTQSLVERVQALEQLYAQQMQRLKGYMPSGAVARAAERRLAASAPEGSLLRRVDLLEDGLELLLRAQDLSWQEEERRRARDGCCGGGGHAKHVVTGATCSSAPRGRALLRASAAAHLGECGRWQQQQGVKRAVRAAAVPNSTLEQVPLVISQQLAVDSPARVRRLETLVELKKLFRNCLRAETLLALPSPVYTLQPLPSGDVRHNGLDSRDSQASVEEEQERLQAAVELIAEMQLTSDQLRQGLRSPALAGGFGREFWGEPPAEDAEAAVREAARGFAQRLRDRAAAELPALPFDSEAQAQVALDVRNSRYNRRLQQVVEDAEKVAEKFVANRIKPALQRAQEKDVVEVVRESGTYLKGLWDRLNGGGARGGRRLPAGLPLPASSKKEVERIISELGRELESLEKRLQEASKARESKLRKAPALPWGVP</sequence>
<dbReference type="EMBL" id="KK103579">
    <property type="protein sequence ID" value="KIY95303.1"/>
    <property type="molecule type" value="Genomic_DNA"/>
</dbReference>
<feature type="compositionally biased region" description="Low complexity" evidence="2">
    <location>
        <begin position="138"/>
        <end position="152"/>
    </location>
</feature>
<gene>
    <name evidence="3" type="ORF">MNEG_12659</name>
</gene>
<accession>A0A0D2KHL3</accession>
<dbReference type="InterPro" id="IPR036865">
    <property type="entry name" value="CRAL-TRIO_dom_sf"/>
</dbReference>